<feature type="compositionally biased region" description="Polar residues" evidence="7">
    <location>
        <begin position="460"/>
        <end position="470"/>
    </location>
</feature>
<feature type="compositionally biased region" description="Low complexity" evidence="7">
    <location>
        <begin position="137"/>
        <end position="147"/>
    </location>
</feature>
<dbReference type="PANTHER" id="PTHR24329:SF543">
    <property type="entry name" value="FI01017P-RELATED"/>
    <property type="match status" value="1"/>
</dbReference>
<dbReference type="InterPro" id="IPR050649">
    <property type="entry name" value="Paired_Homeobox_TFs"/>
</dbReference>
<protein>
    <submittedName>
        <fullName evidence="9">Visual system homeobox 1-like</fullName>
    </submittedName>
</protein>
<dbReference type="Proteomes" id="UP000747542">
    <property type="component" value="Unassembled WGS sequence"/>
</dbReference>
<name>A0A8J5JRW2_HOMAM</name>
<dbReference type="SMART" id="SM00389">
    <property type="entry name" value="HOX"/>
    <property type="match status" value="1"/>
</dbReference>
<dbReference type="InterPro" id="IPR017970">
    <property type="entry name" value="Homeobox_CS"/>
</dbReference>
<dbReference type="InterPro" id="IPR009057">
    <property type="entry name" value="Homeodomain-like_sf"/>
</dbReference>
<dbReference type="GO" id="GO:0000981">
    <property type="term" value="F:DNA-binding transcription factor activity, RNA polymerase II-specific"/>
    <property type="evidence" value="ECO:0007669"/>
    <property type="project" value="InterPro"/>
</dbReference>
<feature type="compositionally biased region" description="Low complexity" evidence="7">
    <location>
        <begin position="234"/>
        <end position="260"/>
    </location>
</feature>
<feature type="compositionally biased region" description="Polar residues" evidence="7">
    <location>
        <begin position="148"/>
        <end position="179"/>
    </location>
</feature>
<dbReference type="PROSITE" id="PS00027">
    <property type="entry name" value="HOMEOBOX_1"/>
    <property type="match status" value="1"/>
</dbReference>
<dbReference type="InterPro" id="IPR001356">
    <property type="entry name" value="HD"/>
</dbReference>
<dbReference type="SUPFAM" id="SSF46689">
    <property type="entry name" value="Homeodomain-like"/>
    <property type="match status" value="1"/>
</dbReference>
<evidence type="ECO:0000256" key="1">
    <source>
        <dbReference type="ARBA" id="ARBA00004123"/>
    </source>
</evidence>
<evidence type="ECO:0000256" key="2">
    <source>
        <dbReference type="ARBA" id="ARBA00023125"/>
    </source>
</evidence>
<feature type="region of interest" description="Disordered" evidence="7">
    <location>
        <begin position="446"/>
        <end position="470"/>
    </location>
</feature>
<evidence type="ECO:0000256" key="5">
    <source>
        <dbReference type="PROSITE-ProRule" id="PRU00108"/>
    </source>
</evidence>
<keyword evidence="3 5" id="KW-0371">Homeobox</keyword>
<keyword evidence="10" id="KW-1185">Reference proteome</keyword>
<dbReference type="AlphaFoldDB" id="A0A8J5JRW2"/>
<dbReference type="Pfam" id="PF00046">
    <property type="entry name" value="Homeodomain"/>
    <property type="match status" value="1"/>
</dbReference>
<evidence type="ECO:0000313" key="10">
    <source>
        <dbReference type="Proteomes" id="UP000747542"/>
    </source>
</evidence>
<comment type="subcellular location">
    <subcellularLocation>
        <location evidence="1 5 6">Nucleus</location>
    </subcellularLocation>
</comment>
<dbReference type="PROSITE" id="PS50071">
    <property type="entry name" value="HOMEOBOX_2"/>
    <property type="match status" value="1"/>
</dbReference>
<evidence type="ECO:0000256" key="6">
    <source>
        <dbReference type="RuleBase" id="RU000682"/>
    </source>
</evidence>
<sequence length="470" mass="50146">MRCCCRGRRESRGTMTGRLTIQQINKCLGNGWSIMNGQPNSTTVSPASVGANGNQGVTKSVGGGGGCGSGAGGCGNGGGGCGGGGSGGAGGGGGGVGGGSGTGGSGGNFHSIQVMLGLQTDLMLTPTLANHREYQDNLPTPTTLNTPVSLTHVTTPTQPSHYNTQTQHHALTNLNAQNTPHPHVQNNHAHVQQNNHAQPQPQPAHAHAHAHAGSSLEAPLPSPVVGEKRKLDDGGPSYPGQPSSTPPTQSQQPPSSTGEPSAKKSESKSKKSSDTPGVKKKKTRTTFTAYQLEELERAFERAPYPDVFAREELAVKLSLSESRVQVWFQNRRAKWRKREPPRKNYIPPDAWTYSSSYDPTHLNLLGPASYPFSTNHNPGYSYPMLSQPMGINDSLFTNPIGQMRAGDFQSSTGMRDFGNGPLKTYDYLQEVKTEDFLHEKRDANMNSVRHQPAPKENKDSSYITLPSFLS</sequence>
<evidence type="ECO:0000259" key="8">
    <source>
        <dbReference type="PROSITE" id="PS50071"/>
    </source>
</evidence>
<feature type="region of interest" description="Disordered" evidence="7">
    <location>
        <begin position="133"/>
        <end position="283"/>
    </location>
</feature>
<gene>
    <name evidence="9" type="primary">VSX1-L</name>
    <name evidence="9" type="ORF">Hamer_G013948</name>
</gene>
<comment type="caution">
    <text evidence="9">The sequence shown here is derived from an EMBL/GenBank/DDBJ whole genome shotgun (WGS) entry which is preliminary data.</text>
</comment>
<dbReference type="FunFam" id="1.10.10.60:FF:000252">
    <property type="entry name" value="Retinal homeobox protein Rx-B"/>
    <property type="match status" value="1"/>
</dbReference>
<keyword evidence="2 5" id="KW-0238">DNA-binding</keyword>
<organism evidence="9 10">
    <name type="scientific">Homarus americanus</name>
    <name type="common">American lobster</name>
    <dbReference type="NCBI Taxonomy" id="6706"/>
    <lineage>
        <taxon>Eukaryota</taxon>
        <taxon>Metazoa</taxon>
        <taxon>Ecdysozoa</taxon>
        <taxon>Arthropoda</taxon>
        <taxon>Crustacea</taxon>
        <taxon>Multicrustacea</taxon>
        <taxon>Malacostraca</taxon>
        <taxon>Eumalacostraca</taxon>
        <taxon>Eucarida</taxon>
        <taxon>Decapoda</taxon>
        <taxon>Pleocyemata</taxon>
        <taxon>Astacidea</taxon>
        <taxon>Nephropoidea</taxon>
        <taxon>Nephropidae</taxon>
        <taxon>Homarus</taxon>
    </lineage>
</organism>
<dbReference type="CDD" id="cd00086">
    <property type="entry name" value="homeodomain"/>
    <property type="match status" value="1"/>
</dbReference>
<dbReference type="GO" id="GO:0000977">
    <property type="term" value="F:RNA polymerase II transcription regulatory region sequence-specific DNA binding"/>
    <property type="evidence" value="ECO:0007669"/>
    <property type="project" value="TreeGrafter"/>
</dbReference>
<feature type="compositionally biased region" description="Basic and acidic residues" evidence="7">
    <location>
        <begin position="261"/>
        <end position="273"/>
    </location>
</feature>
<feature type="DNA-binding region" description="Homeobox" evidence="5">
    <location>
        <begin position="280"/>
        <end position="339"/>
    </location>
</feature>
<feature type="domain" description="Homeobox" evidence="8">
    <location>
        <begin position="278"/>
        <end position="338"/>
    </location>
</feature>
<dbReference type="PANTHER" id="PTHR24329">
    <property type="entry name" value="HOMEOBOX PROTEIN ARISTALESS"/>
    <property type="match status" value="1"/>
</dbReference>
<keyword evidence="4 5" id="KW-0539">Nucleus</keyword>
<evidence type="ECO:0000256" key="7">
    <source>
        <dbReference type="SAM" id="MobiDB-lite"/>
    </source>
</evidence>
<reference evidence="9" key="1">
    <citation type="journal article" date="2021" name="Sci. Adv.">
        <title>The American lobster genome reveals insights on longevity, neural, and immune adaptations.</title>
        <authorList>
            <person name="Polinski J.M."/>
            <person name="Zimin A.V."/>
            <person name="Clark K.F."/>
            <person name="Kohn A.B."/>
            <person name="Sadowski N."/>
            <person name="Timp W."/>
            <person name="Ptitsyn A."/>
            <person name="Khanna P."/>
            <person name="Romanova D.Y."/>
            <person name="Williams P."/>
            <person name="Greenwood S.J."/>
            <person name="Moroz L.L."/>
            <person name="Walt D.R."/>
            <person name="Bodnar A.G."/>
        </authorList>
    </citation>
    <scope>NUCLEOTIDE SEQUENCE</scope>
    <source>
        <strain evidence="9">GMGI-L3</strain>
    </source>
</reference>
<accession>A0A8J5JRW2</accession>
<proteinExistence type="predicted"/>
<dbReference type="Gene3D" id="1.10.10.60">
    <property type="entry name" value="Homeodomain-like"/>
    <property type="match status" value="1"/>
</dbReference>
<evidence type="ECO:0000256" key="3">
    <source>
        <dbReference type="ARBA" id="ARBA00023155"/>
    </source>
</evidence>
<evidence type="ECO:0000256" key="4">
    <source>
        <dbReference type="ARBA" id="ARBA00023242"/>
    </source>
</evidence>
<feature type="compositionally biased region" description="Low complexity" evidence="7">
    <location>
        <begin position="180"/>
        <end position="205"/>
    </location>
</feature>
<evidence type="ECO:0000313" key="9">
    <source>
        <dbReference type="EMBL" id="KAG7161321.1"/>
    </source>
</evidence>
<dbReference type="EMBL" id="JAHLQT010029499">
    <property type="protein sequence ID" value="KAG7161321.1"/>
    <property type="molecule type" value="Genomic_DNA"/>
</dbReference>
<dbReference type="GO" id="GO:0005634">
    <property type="term" value="C:nucleus"/>
    <property type="evidence" value="ECO:0007669"/>
    <property type="project" value="UniProtKB-SubCell"/>
</dbReference>